<dbReference type="NCBIfam" id="NF038403">
    <property type="entry name" value="perm_prefix_1"/>
    <property type="match status" value="1"/>
</dbReference>
<protein>
    <recommendedName>
        <fullName evidence="4">DUF1700 domain-containing protein</fullName>
    </recommendedName>
</protein>
<comment type="caution">
    <text evidence="2">The sequence shown here is derived from an EMBL/GenBank/DDBJ whole genome shotgun (WGS) entry which is preliminary data.</text>
</comment>
<evidence type="ECO:0008006" key="4">
    <source>
        <dbReference type="Google" id="ProtNLM"/>
    </source>
</evidence>
<dbReference type="Proteomes" id="UP000810207">
    <property type="component" value="Unassembled WGS sequence"/>
</dbReference>
<keyword evidence="1" id="KW-0472">Membrane</keyword>
<dbReference type="EMBL" id="JAGIKV010000021">
    <property type="protein sequence ID" value="MBP2248205.1"/>
    <property type="molecule type" value="Genomic_DNA"/>
</dbReference>
<accession>A0ABS4S0S6</accession>
<evidence type="ECO:0000256" key="1">
    <source>
        <dbReference type="SAM" id="Phobius"/>
    </source>
</evidence>
<reference evidence="2 3" key="1">
    <citation type="submission" date="2021-03" db="EMBL/GenBank/DDBJ databases">
        <title>Genomic Encyclopedia of Type Strains, Phase IV (KMG-IV): sequencing the most valuable type-strain genomes for metagenomic binning, comparative biology and taxonomic classification.</title>
        <authorList>
            <person name="Goeker M."/>
        </authorList>
    </citation>
    <scope>NUCLEOTIDE SEQUENCE [LARGE SCALE GENOMIC DNA]</scope>
    <source>
        <strain evidence="2 3">DSM 21292</strain>
    </source>
</reference>
<name>A0ABS4S0S6_PAEXY</name>
<evidence type="ECO:0000313" key="2">
    <source>
        <dbReference type="EMBL" id="MBP2248205.1"/>
    </source>
</evidence>
<keyword evidence="1" id="KW-0812">Transmembrane</keyword>
<dbReference type="RefSeq" id="WP_211084511.1">
    <property type="nucleotide sequence ID" value="NZ_CBCSLC010000015.1"/>
</dbReference>
<proteinExistence type="predicted"/>
<gene>
    <name evidence="2" type="ORF">J2Z28_004875</name>
</gene>
<feature type="transmembrane region" description="Helical" evidence="1">
    <location>
        <begin position="80"/>
        <end position="100"/>
    </location>
</feature>
<keyword evidence="3" id="KW-1185">Reference proteome</keyword>
<evidence type="ECO:0000313" key="3">
    <source>
        <dbReference type="Proteomes" id="UP000810207"/>
    </source>
</evidence>
<keyword evidence="1" id="KW-1133">Transmembrane helix</keyword>
<organism evidence="2 3">
    <name type="scientific">Paenibacillus xylanexedens</name>
    <dbReference type="NCBI Taxonomy" id="528191"/>
    <lineage>
        <taxon>Bacteria</taxon>
        <taxon>Bacillati</taxon>
        <taxon>Bacillota</taxon>
        <taxon>Bacilli</taxon>
        <taxon>Bacillales</taxon>
        <taxon>Paenibacillaceae</taxon>
        <taxon>Paenibacillus</taxon>
    </lineage>
</organism>
<feature type="transmembrane region" description="Helical" evidence="1">
    <location>
        <begin position="207"/>
        <end position="230"/>
    </location>
</feature>
<dbReference type="InterPro" id="IPR047928">
    <property type="entry name" value="Perm_prefix_1"/>
</dbReference>
<sequence length="236" mass="28015">MKKIETFLDNLYRDSGLSKQELHEMREEMRTHLVDYIQDGRAKGLSEEQATIDAFEQFGGNQDIFYDNPEIKSKRRKWNVYWKISLFCFGFVILLLLTIWGGQQFYANERASFYNALWAELYRSETPDVAKIKSIAENEIERGYIKDTVITEKGGSKSNRIFKTIDHEGFPQYDNWLIHTKVELKYTAHPNSTNVYEIQFSHNVVRYSMVVIISLLMSSFSIFFFIMGWMRYRKKR</sequence>